<evidence type="ECO:0000256" key="10">
    <source>
        <dbReference type="ARBA" id="ARBA00023136"/>
    </source>
</evidence>
<keyword evidence="10" id="KW-0472">Membrane</keyword>
<keyword evidence="9 14" id="KW-0460">Magnesium</keyword>
<comment type="cofactor">
    <cofactor evidence="14">
        <name>Zn(2+)</name>
        <dbReference type="ChEBI" id="CHEBI:29105"/>
    </cofactor>
    <text evidence="14">Binds 2 Zn(2+) ions.</text>
</comment>
<evidence type="ECO:0000256" key="2">
    <source>
        <dbReference type="ARBA" id="ARBA00005984"/>
    </source>
</evidence>
<feature type="binding site" evidence="14">
    <location>
        <position position="373"/>
    </location>
    <ligand>
        <name>Zn(2+)</name>
        <dbReference type="ChEBI" id="CHEBI:29105"/>
        <label>2</label>
    </ligand>
</feature>
<dbReference type="SMART" id="SM00098">
    <property type="entry name" value="alkPPc"/>
    <property type="match status" value="1"/>
</dbReference>
<dbReference type="GO" id="GO:0004035">
    <property type="term" value="F:alkaline phosphatase activity"/>
    <property type="evidence" value="ECO:0007669"/>
    <property type="project" value="UniProtKB-EC"/>
</dbReference>
<keyword evidence="6 14" id="KW-0479">Metal-binding</keyword>
<evidence type="ECO:0000313" key="17">
    <source>
        <dbReference type="EMBL" id="KAG5666966.1"/>
    </source>
</evidence>
<keyword evidence="4" id="KW-1003">Cell membrane</keyword>
<comment type="caution">
    <text evidence="17">The sequence shown here is derived from an EMBL/GenBank/DDBJ whole genome shotgun (WGS) entry which is preliminary data.</text>
</comment>
<dbReference type="GO" id="GO:0005886">
    <property type="term" value="C:plasma membrane"/>
    <property type="evidence" value="ECO:0007669"/>
    <property type="project" value="UniProtKB-SubCell"/>
</dbReference>
<dbReference type="FunFam" id="3.40.720.10:FF:000008">
    <property type="entry name" value="Alkaline phosphatase"/>
    <property type="match status" value="1"/>
</dbReference>
<evidence type="ECO:0000256" key="3">
    <source>
        <dbReference type="ARBA" id="ARBA00012647"/>
    </source>
</evidence>
<dbReference type="CDD" id="cd16012">
    <property type="entry name" value="ALP"/>
    <property type="match status" value="1"/>
</dbReference>
<evidence type="ECO:0000256" key="6">
    <source>
        <dbReference type="ARBA" id="ARBA00022723"/>
    </source>
</evidence>
<name>A0A9J6BBJ3_POLVA</name>
<keyword evidence="8 14" id="KW-0862">Zinc</keyword>
<keyword evidence="18" id="KW-1185">Reference proteome</keyword>
<evidence type="ECO:0000256" key="15">
    <source>
        <dbReference type="RuleBase" id="RU003946"/>
    </source>
</evidence>
<evidence type="ECO:0000313" key="18">
    <source>
        <dbReference type="Proteomes" id="UP001107558"/>
    </source>
</evidence>
<dbReference type="EMBL" id="JADBJN010000004">
    <property type="protein sequence ID" value="KAG5666966.1"/>
    <property type="molecule type" value="Genomic_DNA"/>
</dbReference>
<evidence type="ECO:0000256" key="9">
    <source>
        <dbReference type="ARBA" id="ARBA00022842"/>
    </source>
</evidence>
<feature type="binding site" evidence="14">
    <location>
        <position position="487"/>
    </location>
    <ligand>
        <name>Zn(2+)</name>
        <dbReference type="ChEBI" id="CHEBI:29105"/>
        <label>2</label>
    </ligand>
</feature>
<dbReference type="PANTHER" id="PTHR11596:SF85">
    <property type="entry name" value="ALKALINE PHOSPHATASE-RELATED"/>
    <property type="match status" value="1"/>
</dbReference>
<dbReference type="InterPro" id="IPR017850">
    <property type="entry name" value="Alkaline_phosphatase_core_sf"/>
</dbReference>
<gene>
    <name evidence="17" type="ORF">PVAND_014970</name>
</gene>
<feature type="binding site" evidence="14">
    <location>
        <position position="204"/>
    </location>
    <ligand>
        <name>Mg(2+)</name>
        <dbReference type="ChEBI" id="CHEBI:18420"/>
    </ligand>
</feature>
<feature type="active site" description="Phosphoserine intermediate" evidence="13">
    <location>
        <position position="141"/>
    </location>
</feature>
<dbReference type="PANTHER" id="PTHR11596">
    <property type="entry name" value="ALKALINE PHOSPHATASE"/>
    <property type="match status" value="1"/>
</dbReference>
<evidence type="ECO:0000256" key="7">
    <source>
        <dbReference type="ARBA" id="ARBA00022801"/>
    </source>
</evidence>
<dbReference type="Proteomes" id="UP001107558">
    <property type="component" value="Chromosome 4"/>
</dbReference>
<feature type="binding site" evidence="14">
    <location>
        <position position="97"/>
    </location>
    <ligand>
        <name>Zn(2+)</name>
        <dbReference type="ChEBI" id="CHEBI:29105"/>
        <label>2</label>
    </ligand>
</feature>
<dbReference type="GO" id="GO:0046872">
    <property type="term" value="F:metal ion binding"/>
    <property type="evidence" value="ECO:0007669"/>
    <property type="project" value="UniProtKB-KW"/>
</dbReference>
<evidence type="ECO:0000256" key="14">
    <source>
        <dbReference type="PIRSR" id="PIRSR601952-2"/>
    </source>
</evidence>
<protein>
    <recommendedName>
        <fullName evidence="3">alkaline phosphatase</fullName>
        <ecNumber evidence="3">3.1.3.1</ecNumber>
    </recommendedName>
</protein>
<dbReference type="EC" id="3.1.3.1" evidence="3"/>
<evidence type="ECO:0000256" key="13">
    <source>
        <dbReference type="PIRSR" id="PIRSR601952-1"/>
    </source>
</evidence>
<dbReference type="OrthoDB" id="5818554at2759"/>
<feature type="binding site" evidence="14">
    <location>
        <position position="364"/>
    </location>
    <ligand>
        <name>Mg(2+)</name>
        <dbReference type="ChEBI" id="CHEBI:18420"/>
    </ligand>
</feature>
<feature type="binding site" evidence="14">
    <location>
        <position position="410"/>
    </location>
    <ligand>
        <name>Zn(2+)</name>
        <dbReference type="ChEBI" id="CHEBI:29105"/>
        <label>2</label>
    </ligand>
</feature>
<keyword evidence="5" id="KW-0336">GPI-anchor</keyword>
<evidence type="ECO:0000256" key="12">
    <source>
        <dbReference type="ARBA" id="ARBA00023288"/>
    </source>
</evidence>
<dbReference type="InterPro" id="IPR001952">
    <property type="entry name" value="Alkaline_phosphatase"/>
</dbReference>
<dbReference type="Pfam" id="PF00245">
    <property type="entry name" value="Alk_phosphatase"/>
    <property type="match status" value="1"/>
</dbReference>
<comment type="similarity">
    <text evidence="2 15">Belongs to the alkaline phosphatase family.</text>
</comment>
<sequence length="537" mass="60343">MKFVIFFSTLVLYVLATPRKYHYVPTEQFQSDDVPDNEMHPDFHDDEEFMNKKFKAIRAEELTKEFWMEQGKDFIEQQLSKYPNTKRAKNILFFLGDGMGHSTVAAARMAMGNENMQLKFEEFPWVASSKTFCVDEQTADSACSATAYLSGVKGNSMTIGVNGNMKYMDCEDTGNRNKYTESIAKWAQDAGKATGVVTTTRITHASPAGVYAHTASRYWEDDYEIIVDRCDPNTIDDIALQLIHGEVGHNLNVIFGGGSRGFIPQGTQENGYNGRRRDGRNLINEWLEAKANRTFVNNRERLMEVTAENLSGDVFGLFHGSHMSYNIDRTRLNRENLEPSLAEMTTKAIELLSTNENGFFLFVEGGRIDHGHHETMAQYAVDETIQFHRAIEAALELVDIEETIVIVTADHSHVFTYAGYPHRGNNIFGLSPSGTQDGMPFFTLSYANGPGFYEHRQNGARVDPRTIDITDPELEYPALVPLSSETHAAEDVGIYAIGPWAHLYRGTIEQSFIPHVLAYASCIGPNRRACDDNPNLS</sequence>
<proteinExistence type="inferred from homology"/>
<feature type="binding site" evidence="14">
    <location>
        <position position="369"/>
    </location>
    <ligand>
        <name>Zn(2+)</name>
        <dbReference type="ChEBI" id="CHEBI:29105"/>
        <label>2</label>
    </ligand>
</feature>
<dbReference type="AlphaFoldDB" id="A0A9J6BBJ3"/>
<feature type="binding site" evidence="14">
    <location>
        <position position="97"/>
    </location>
    <ligand>
        <name>Mg(2+)</name>
        <dbReference type="ChEBI" id="CHEBI:18420"/>
    </ligand>
</feature>
<keyword evidence="12" id="KW-0449">Lipoprotein</keyword>
<dbReference type="Gene3D" id="3.40.720.10">
    <property type="entry name" value="Alkaline Phosphatase, subunit A"/>
    <property type="match status" value="1"/>
</dbReference>
<evidence type="ECO:0000256" key="8">
    <source>
        <dbReference type="ARBA" id="ARBA00022833"/>
    </source>
</evidence>
<feature type="binding site" evidence="14">
    <location>
        <position position="206"/>
    </location>
    <ligand>
        <name>Mg(2+)</name>
        <dbReference type="ChEBI" id="CHEBI:18420"/>
    </ligand>
</feature>
<feature type="binding site" evidence="14">
    <location>
        <position position="411"/>
    </location>
    <ligand>
        <name>Zn(2+)</name>
        <dbReference type="ChEBI" id="CHEBI:29105"/>
        <label>2</label>
    </ligand>
</feature>
<reference evidence="17" key="1">
    <citation type="submission" date="2021-03" db="EMBL/GenBank/DDBJ databases">
        <title>Chromosome level genome of the anhydrobiotic midge Polypedilum vanderplanki.</title>
        <authorList>
            <person name="Yoshida Y."/>
            <person name="Kikawada T."/>
            <person name="Gusev O."/>
        </authorList>
    </citation>
    <scope>NUCLEOTIDE SEQUENCE</scope>
    <source>
        <strain evidence="17">NIAS01</strain>
        <tissue evidence="17">Whole body or cell culture</tissue>
    </source>
</reference>
<evidence type="ECO:0000256" key="16">
    <source>
        <dbReference type="SAM" id="SignalP"/>
    </source>
</evidence>
<comment type="cofactor">
    <cofactor evidence="14">
        <name>Mg(2+)</name>
        <dbReference type="ChEBI" id="CHEBI:18420"/>
    </cofactor>
    <text evidence="14">Binds 1 Mg(2+) ion.</text>
</comment>
<feature type="chain" id="PRO_5039912200" description="alkaline phosphatase" evidence="16">
    <location>
        <begin position="17"/>
        <end position="537"/>
    </location>
</feature>
<dbReference type="PRINTS" id="PR00113">
    <property type="entry name" value="ALKPHPHTASE"/>
</dbReference>
<keyword evidence="16" id="KW-0732">Signal</keyword>
<keyword evidence="11" id="KW-0325">Glycoprotein</keyword>
<evidence type="ECO:0000256" key="1">
    <source>
        <dbReference type="ARBA" id="ARBA00004609"/>
    </source>
</evidence>
<evidence type="ECO:0000256" key="11">
    <source>
        <dbReference type="ARBA" id="ARBA00023180"/>
    </source>
</evidence>
<feature type="signal peptide" evidence="16">
    <location>
        <begin position="1"/>
        <end position="16"/>
    </location>
</feature>
<keyword evidence="7" id="KW-0378">Hydrolase</keyword>
<accession>A0A9J6BBJ3</accession>
<comment type="subcellular location">
    <subcellularLocation>
        <location evidence="1">Cell membrane</location>
        <topology evidence="1">Lipid-anchor</topology>
        <topology evidence="1">GPI-anchor</topology>
    </subcellularLocation>
</comment>
<dbReference type="GO" id="GO:0098552">
    <property type="term" value="C:side of membrane"/>
    <property type="evidence" value="ECO:0007669"/>
    <property type="project" value="UniProtKB-KW"/>
</dbReference>
<organism evidence="17 18">
    <name type="scientific">Polypedilum vanderplanki</name>
    <name type="common">Sleeping chironomid midge</name>
    <dbReference type="NCBI Taxonomy" id="319348"/>
    <lineage>
        <taxon>Eukaryota</taxon>
        <taxon>Metazoa</taxon>
        <taxon>Ecdysozoa</taxon>
        <taxon>Arthropoda</taxon>
        <taxon>Hexapoda</taxon>
        <taxon>Insecta</taxon>
        <taxon>Pterygota</taxon>
        <taxon>Neoptera</taxon>
        <taxon>Endopterygota</taxon>
        <taxon>Diptera</taxon>
        <taxon>Nematocera</taxon>
        <taxon>Chironomoidea</taxon>
        <taxon>Chironomidae</taxon>
        <taxon>Chironominae</taxon>
        <taxon>Polypedilum</taxon>
        <taxon>Polypedilum</taxon>
    </lineage>
</organism>
<evidence type="ECO:0000256" key="4">
    <source>
        <dbReference type="ARBA" id="ARBA00022475"/>
    </source>
</evidence>
<dbReference type="SUPFAM" id="SSF53649">
    <property type="entry name" value="Alkaline phosphatase-like"/>
    <property type="match status" value="1"/>
</dbReference>
<evidence type="ECO:0000256" key="5">
    <source>
        <dbReference type="ARBA" id="ARBA00022622"/>
    </source>
</evidence>